<dbReference type="AlphaFoldDB" id="A0A5B0NQP6"/>
<evidence type="ECO:0000313" key="3">
    <source>
        <dbReference type="EMBL" id="KAA1125568.1"/>
    </source>
</evidence>
<accession>A0A5B0NQP6</accession>
<proteinExistence type="predicted"/>
<evidence type="ECO:0000256" key="1">
    <source>
        <dbReference type="SAM" id="MobiDB-lite"/>
    </source>
</evidence>
<protein>
    <submittedName>
        <fullName evidence="2">Uncharacterized protein</fullName>
    </submittedName>
</protein>
<dbReference type="Proteomes" id="UP000324748">
    <property type="component" value="Unassembled WGS sequence"/>
</dbReference>
<gene>
    <name evidence="2" type="ORF">PGT21_020017</name>
    <name evidence="3" type="ORF">PGTUg99_020141</name>
</gene>
<keyword evidence="4" id="KW-1185">Reference proteome</keyword>
<name>A0A5B0NQP6_PUCGR</name>
<evidence type="ECO:0000313" key="5">
    <source>
        <dbReference type="Proteomes" id="UP000325313"/>
    </source>
</evidence>
<dbReference type="EMBL" id="VSWC01000092">
    <property type="protein sequence ID" value="KAA1090992.1"/>
    <property type="molecule type" value="Genomic_DNA"/>
</dbReference>
<reference evidence="4 5" key="1">
    <citation type="submission" date="2019-05" db="EMBL/GenBank/DDBJ databases">
        <title>Emergence of the Ug99 lineage of the wheat stem rust pathogen through somatic hybridization.</title>
        <authorList>
            <person name="Li F."/>
            <person name="Upadhyaya N.M."/>
            <person name="Sperschneider J."/>
            <person name="Matny O."/>
            <person name="Nguyen-Phuc H."/>
            <person name="Mago R."/>
            <person name="Raley C."/>
            <person name="Miller M.E."/>
            <person name="Silverstein K.A.T."/>
            <person name="Henningsen E."/>
            <person name="Hirsch C.D."/>
            <person name="Visser B."/>
            <person name="Pretorius Z.A."/>
            <person name="Steffenson B.J."/>
            <person name="Schwessinger B."/>
            <person name="Dodds P.N."/>
            <person name="Figueroa M."/>
        </authorList>
    </citation>
    <scope>NUCLEOTIDE SEQUENCE [LARGE SCALE GENOMIC DNA]</scope>
    <source>
        <strain evidence="2">21-0</strain>
        <strain evidence="3 5">Ug99</strain>
    </source>
</reference>
<dbReference type="Proteomes" id="UP000325313">
    <property type="component" value="Unassembled WGS sequence"/>
</dbReference>
<evidence type="ECO:0000313" key="4">
    <source>
        <dbReference type="Proteomes" id="UP000324748"/>
    </source>
</evidence>
<feature type="region of interest" description="Disordered" evidence="1">
    <location>
        <begin position="1"/>
        <end position="30"/>
    </location>
</feature>
<evidence type="ECO:0000313" key="2">
    <source>
        <dbReference type="EMBL" id="KAA1090992.1"/>
    </source>
</evidence>
<organism evidence="2 4">
    <name type="scientific">Puccinia graminis f. sp. tritici</name>
    <dbReference type="NCBI Taxonomy" id="56615"/>
    <lineage>
        <taxon>Eukaryota</taxon>
        <taxon>Fungi</taxon>
        <taxon>Dikarya</taxon>
        <taxon>Basidiomycota</taxon>
        <taxon>Pucciniomycotina</taxon>
        <taxon>Pucciniomycetes</taxon>
        <taxon>Pucciniales</taxon>
        <taxon>Pucciniaceae</taxon>
        <taxon>Puccinia</taxon>
    </lineage>
</organism>
<comment type="caution">
    <text evidence="2">The sequence shown here is derived from an EMBL/GenBank/DDBJ whole genome shotgun (WGS) entry which is preliminary data.</text>
</comment>
<sequence length="85" mass="9067">MKMSSARSATRIAGRLSHPGSDRWPLPEVRAPSKSAAGHCIDLSQAFGIRFAQPGLGTSIDLSWLRSTSQIPQSTAGFDSNILTI</sequence>
<dbReference type="EMBL" id="VDEP01000177">
    <property type="protein sequence ID" value="KAA1125568.1"/>
    <property type="molecule type" value="Genomic_DNA"/>
</dbReference>